<dbReference type="STRING" id="3818.A0A445B824"/>
<dbReference type="EMBL" id="SDMP01000010">
    <property type="protein sequence ID" value="RYR34820.1"/>
    <property type="molecule type" value="Genomic_DNA"/>
</dbReference>
<reference evidence="3 4" key="1">
    <citation type="submission" date="2019-01" db="EMBL/GenBank/DDBJ databases">
        <title>Sequencing of cultivated peanut Arachis hypogaea provides insights into genome evolution and oil improvement.</title>
        <authorList>
            <person name="Chen X."/>
        </authorList>
    </citation>
    <scope>NUCLEOTIDE SEQUENCE [LARGE SCALE GENOMIC DNA]</scope>
    <source>
        <strain evidence="4">cv. Fuhuasheng</strain>
        <tissue evidence="3">Leaves</tissue>
    </source>
</reference>
<dbReference type="Pfam" id="PF10551">
    <property type="entry name" value="MULE"/>
    <property type="match status" value="1"/>
</dbReference>
<comment type="caution">
    <text evidence="3">The sequence shown here is derived from an EMBL/GenBank/DDBJ whole genome shotgun (WGS) entry which is preliminary data.</text>
</comment>
<dbReference type="AlphaFoldDB" id="A0A445B824"/>
<dbReference type="PANTHER" id="PTHR47718">
    <property type="entry name" value="OS01G0519700 PROTEIN"/>
    <property type="match status" value="1"/>
</dbReference>
<dbReference type="Proteomes" id="UP000289738">
    <property type="component" value="Chromosome A10"/>
</dbReference>
<protein>
    <recommendedName>
        <fullName evidence="2">MULE transposase domain-containing protein</fullName>
    </recommendedName>
</protein>
<organism evidence="3 4">
    <name type="scientific">Arachis hypogaea</name>
    <name type="common">Peanut</name>
    <dbReference type="NCBI Taxonomy" id="3818"/>
    <lineage>
        <taxon>Eukaryota</taxon>
        <taxon>Viridiplantae</taxon>
        <taxon>Streptophyta</taxon>
        <taxon>Embryophyta</taxon>
        <taxon>Tracheophyta</taxon>
        <taxon>Spermatophyta</taxon>
        <taxon>Magnoliopsida</taxon>
        <taxon>eudicotyledons</taxon>
        <taxon>Gunneridae</taxon>
        <taxon>Pentapetalae</taxon>
        <taxon>rosids</taxon>
        <taxon>fabids</taxon>
        <taxon>Fabales</taxon>
        <taxon>Fabaceae</taxon>
        <taxon>Papilionoideae</taxon>
        <taxon>50 kb inversion clade</taxon>
        <taxon>dalbergioids sensu lato</taxon>
        <taxon>Dalbergieae</taxon>
        <taxon>Pterocarpus clade</taxon>
        <taxon>Arachis</taxon>
    </lineage>
</organism>
<evidence type="ECO:0000259" key="2">
    <source>
        <dbReference type="Pfam" id="PF10551"/>
    </source>
</evidence>
<evidence type="ECO:0000313" key="3">
    <source>
        <dbReference type="EMBL" id="RYR34820.1"/>
    </source>
</evidence>
<feature type="region of interest" description="Disordered" evidence="1">
    <location>
        <begin position="259"/>
        <end position="297"/>
    </location>
</feature>
<evidence type="ECO:0000313" key="4">
    <source>
        <dbReference type="Proteomes" id="UP000289738"/>
    </source>
</evidence>
<proteinExistence type="predicted"/>
<evidence type="ECO:0000256" key="1">
    <source>
        <dbReference type="SAM" id="MobiDB-lite"/>
    </source>
</evidence>
<gene>
    <name evidence="3" type="ORF">Ahy_A10g049871</name>
</gene>
<name>A0A445B824_ARAHY</name>
<accession>A0A445B824</accession>
<sequence length="345" mass="40083">MTFKTLEEAEKFYKDYFKLAEILKKYRELSMFVRHTIENNKEARIIPSKTYQSFVAASRGHHELNVRNYITREVWNISKQDDAKEFVDARSRTAYQYFGDIISFDTTYNTNRYNLVFGSFMSVNHHGQSTLLGCALMKNENIHHSNDLYANNNSLVVHLAYHEEDLKQIKWLQVTRRNRTRDESCCLELNDFLTKYGVGGNKCFQITAISFDLIDFLYEDRHFGVSLTESEELTEKFCTGLLIMSWLRYATLNDVNDLQSPPNVRTRGRPKNRLGSNMEKIDRKCNKKKASSKRDENLQKGLKKAADGFGILMTSYVSMTLSVNLFTLSKRMVGPYFLLMKASTS</sequence>
<dbReference type="InterPro" id="IPR018289">
    <property type="entry name" value="MULE_transposase_dom"/>
</dbReference>
<keyword evidence="4" id="KW-1185">Reference proteome</keyword>
<feature type="domain" description="MULE transposase" evidence="2">
    <location>
        <begin position="101"/>
        <end position="154"/>
    </location>
</feature>